<evidence type="ECO:0000313" key="3">
    <source>
        <dbReference type="Proteomes" id="UP000008983"/>
    </source>
</evidence>
<organism evidence="2 3">
    <name type="scientific">Ichthyophthirius multifiliis</name>
    <name type="common">White spot disease agent</name>
    <name type="synonym">Ich</name>
    <dbReference type="NCBI Taxonomy" id="5932"/>
    <lineage>
        <taxon>Eukaryota</taxon>
        <taxon>Sar</taxon>
        <taxon>Alveolata</taxon>
        <taxon>Ciliophora</taxon>
        <taxon>Intramacronucleata</taxon>
        <taxon>Oligohymenophorea</taxon>
        <taxon>Hymenostomatida</taxon>
        <taxon>Ophryoglenina</taxon>
        <taxon>Ichthyophthirius</taxon>
    </lineage>
</organism>
<name>G0QIT3_ICHMU</name>
<keyword evidence="3" id="KW-1185">Reference proteome</keyword>
<feature type="coiled-coil region" evidence="1">
    <location>
        <begin position="97"/>
        <end position="124"/>
    </location>
</feature>
<gene>
    <name evidence="2" type="ORF">IMG5_000460</name>
</gene>
<dbReference type="EMBL" id="GL983042">
    <property type="protein sequence ID" value="EGR34819.1"/>
    <property type="molecule type" value="Genomic_DNA"/>
</dbReference>
<dbReference type="RefSeq" id="XP_004040123.1">
    <property type="nucleotide sequence ID" value="XM_004040075.1"/>
</dbReference>
<dbReference type="PANTHER" id="PTHR47026:SF2">
    <property type="entry name" value="FLAGELLAR ASSOCIATED PROTEIN"/>
    <property type="match status" value="1"/>
</dbReference>
<protein>
    <submittedName>
        <fullName evidence="2">Uncharacterized protein</fullName>
    </submittedName>
</protein>
<reference evidence="2 3" key="1">
    <citation type="submission" date="2011-07" db="EMBL/GenBank/DDBJ databases">
        <authorList>
            <person name="Coyne R."/>
            <person name="Brami D."/>
            <person name="Johnson J."/>
            <person name="Hostetler J."/>
            <person name="Hannick L."/>
            <person name="Clark T."/>
            <person name="Cassidy-Hanley D."/>
            <person name="Inman J."/>
        </authorList>
    </citation>
    <scope>NUCLEOTIDE SEQUENCE [LARGE SCALE GENOMIC DNA]</scope>
    <source>
        <strain evidence="2 3">G5</strain>
    </source>
</reference>
<dbReference type="Proteomes" id="UP000008983">
    <property type="component" value="Unassembled WGS sequence"/>
</dbReference>
<dbReference type="InParanoid" id="G0QIT3"/>
<evidence type="ECO:0000256" key="1">
    <source>
        <dbReference type="SAM" id="Coils"/>
    </source>
</evidence>
<feature type="coiled-coil region" evidence="1">
    <location>
        <begin position="1"/>
        <end position="29"/>
    </location>
</feature>
<evidence type="ECO:0000313" key="2">
    <source>
        <dbReference type="EMBL" id="EGR34819.1"/>
    </source>
</evidence>
<dbReference type="GeneID" id="14911094"/>
<accession>G0QIT3</accession>
<proteinExistence type="predicted"/>
<dbReference type="AlphaFoldDB" id="G0QIT3"/>
<keyword evidence="1" id="KW-0175">Coiled coil</keyword>
<dbReference type="PANTHER" id="PTHR47026">
    <property type="entry name" value="PIGMENTOSA GTPASE REGULATOR-LIKE PROTEIN, PUTATIVE-RELATED"/>
    <property type="match status" value="1"/>
</dbReference>
<sequence length="163" mass="19560">MQEYDIEAKNIENELIQKQALEYQKAQEEFETVMPSIPKDSSEVLNLIKMEERLVKQSLFIDAHKIKQQRIQLQKEVNKNFNLQRTNKLINQMNIFKQKQNQEQNALKQRIFQAKDELQKARNIELENTYKCFNFQILTNIKMKKNLESMIRLKKKTSLIITN</sequence>